<dbReference type="HOGENOM" id="CLU_3165088_0_0_6"/>
<dbReference type="AlphaFoldDB" id="W0RAW4"/>
<accession>W0RAW4</accession>
<sequence>MKTKIAGDPAIPYKFAAKSRVRILIKFAKKSKLFCKKSPIFTRLLVC</sequence>
<organism evidence="1 2">
    <name type="scientific">Bibersteinia trehalosi USDA-ARS-USMARC-190</name>
    <dbReference type="NCBI Taxonomy" id="1263832"/>
    <lineage>
        <taxon>Bacteria</taxon>
        <taxon>Pseudomonadati</taxon>
        <taxon>Pseudomonadota</taxon>
        <taxon>Gammaproteobacteria</taxon>
        <taxon>Pasteurellales</taxon>
        <taxon>Pasteurellaceae</taxon>
        <taxon>Bibersteinia</taxon>
    </lineage>
</organism>
<dbReference type="EMBL" id="CP006956">
    <property type="protein sequence ID" value="AHG86533.1"/>
    <property type="molecule type" value="Genomic_DNA"/>
</dbReference>
<name>W0RAW4_BIBTR</name>
<protein>
    <submittedName>
        <fullName evidence="1">Uncharacterized protein</fullName>
    </submittedName>
</protein>
<proteinExistence type="predicted"/>
<gene>
    <name evidence="1" type="ORF">F544_13050</name>
</gene>
<evidence type="ECO:0000313" key="1">
    <source>
        <dbReference type="EMBL" id="AHG86533.1"/>
    </source>
</evidence>
<dbReference type="Proteomes" id="UP000019086">
    <property type="component" value="Chromosome"/>
</dbReference>
<dbReference type="PATRIC" id="fig|1263832.3.peg.1296"/>
<reference evidence="1 2" key="1">
    <citation type="submission" date="2013-12" db="EMBL/GenBank/DDBJ databases">
        <title>Annotation of the Bibersteinia trehalosi USDA-ARS-USMARC-190 complete genome.</title>
        <authorList>
            <person name="Harhay G.P."/>
            <person name="McVey S."/>
            <person name="Clawson M.L."/>
            <person name="Bono J."/>
            <person name="Heaton M.P."/>
            <person name="Chitko-Mckown C.G."/>
            <person name="Harhay D.M."/>
            <person name="Smith T.P.L."/>
        </authorList>
    </citation>
    <scope>NUCLEOTIDE SEQUENCE [LARGE SCALE GENOMIC DNA]</scope>
    <source>
        <strain evidence="1 2">USDA-ARS-USMARC-190</strain>
    </source>
</reference>
<dbReference type="KEGG" id="btra:F544_13050"/>
<evidence type="ECO:0000313" key="2">
    <source>
        <dbReference type="Proteomes" id="UP000019086"/>
    </source>
</evidence>